<dbReference type="Proteomes" id="UP000622860">
    <property type="component" value="Unassembled WGS sequence"/>
</dbReference>
<gene>
    <name evidence="7" type="primary">lytR</name>
    <name evidence="7" type="ORF">GCM10011398_17180</name>
</gene>
<evidence type="ECO:0000256" key="5">
    <source>
        <dbReference type="SAM" id="MobiDB-lite"/>
    </source>
</evidence>
<dbReference type="PANTHER" id="PTHR33392:SF3">
    <property type="entry name" value="POLYISOPRENYL-TEICHOIC ACID--PEPTIDOGLYCAN TEICHOIC ACID TRANSFERASE TAGT"/>
    <property type="match status" value="1"/>
</dbReference>
<dbReference type="InterPro" id="IPR050922">
    <property type="entry name" value="LytR/CpsA/Psr_CW_biosynth"/>
</dbReference>
<name>A0A917HBK6_9BACI</name>
<dbReference type="Gene3D" id="3.40.630.190">
    <property type="entry name" value="LCP protein"/>
    <property type="match status" value="1"/>
</dbReference>
<evidence type="ECO:0000259" key="6">
    <source>
        <dbReference type="Pfam" id="PF03816"/>
    </source>
</evidence>
<reference evidence="7" key="1">
    <citation type="journal article" date="2014" name="Int. J. Syst. Evol. Microbiol.">
        <title>Complete genome sequence of Corynebacterium casei LMG S-19264T (=DSM 44701T), isolated from a smear-ripened cheese.</title>
        <authorList>
            <consortium name="US DOE Joint Genome Institute (JGI-PGF)"/>
            <person name="Walter F."/>
            <person name="Albersmeier A."/>
            <person name="Kalinowski J."/>
            <person name="Ruckert C."/>
        </authorList>
    </citation>
    <scope>NUCLEOTIDE SEQUENCE</scope>
    <source>
        <strain evidence="7">CGMCC 1.12754</strain>
    </source>
</reference>
<evidence type="ECO:0000256" key="2">
    <source>
        <dbReference type="ARBA" id="ARBA00022692"/>
    </source>
</evidence>
<feature type="domain" description="Cell envelope-related transcriptional attenuator" evidence="6">
    <location>
        <begin position="99"/>
        <end position="246"/>
    </location>
</feature>
<dbReference type="Pfam" id="PF03816">
    <property type="entry name" value="LytR_cpsA_psr"/>
    <property type="match status" value="1"/>
</dbReference>
<keyword evidence="2" id="KW-0812">Transmembrane</keyword>
<feature type="compositionally biased region" description="Low complexity" evidence="5">
    <location>
        <begin position="339"/>
        <end position="352"/>
    </location>
</feature>
<reference evidence="7" key="2">
    <citation type="submission" date="2020-09" db="EMBL/GenBank/DDBJ databases">
        <authorList>
            <person name="Sun Q."/>
            <person name="Zhou Y."/>
        </authorList>
    </citation>
    <scope>NUCLEOTIDE SEQUENCE</scope>
    <source>
        <strain evidence="7">CGMCC 1.12754</strain>
    </source>
</reference>
<evidence type="ECO:0000256" key="3">
    <source>
        <dbReference type="ARBA" id="ARBA00022968"/>
    </source>
</evidence>
<dbReference type="InterPro" id="IPR004474">
    <property type="entry name" value="LytR_CpsA_psr"/>
</dbReference>
<evidence type="ECO:0000313" key="8">
    <source>
        <dbReference type="Proteomes" id="UP000622860"/>
    </source>
</evidence>
<keyword evidence="8" id="KW-1185">Reference proteome</keyword>
<evidence type="ECO:0000313" key="7">
    <source>
        <dbReference type="EMBL" id="GGG73315.1"/>
    </source>
</evidence>
<keyword evidence="4" id="KW-1133">Transmembrane helix</keyword>
<dbReference type="EMBL" id="BMFR01000005">
    <property type="protein sequence ID" value="GGG73315.1"/>
    <property type="molecule type" value="Genomic_DNA"/>
</dbReference>
<comment type="caution">
    <text evidence="7">The sequence shown here is derived from an EMBL/GenBank/DDBJ whole genome shotgun (WGS) entry which is preliminary data.</text>
</comment>
<evidence type="ECO:0000256" key="1">
    <source>
        <dbReference type="ARBA" id="ARBA00006068"/>
    </source>
</evidence>
<dbReference type="RefSeq" id="WP_188454977.1">
    <property type="nucleotide sequence ID" value="NZ_BMFR01000005.1"/>
</dbReference>
<evidence type="ECO:0000256" key="4">
    <source>
        <dbReference type="ARBA" id="ARBA00022989"/>
    </source>
</evidence>
<organism evidence="7 8">
    <name type="scientific">Virgibacillus oceani</name>
    <dbReference type="NCBI Taxonomy" id="1479511"/>
    <lineage>
        <taxon>Bacteria</taxon>
        <taxon>Bacillati</taxon>
        <taxon>Bacillota</taxon>
        <taxon>Bacilli</taxon>
        <taxon>Bacillales</taxon>
        <taxon>Bacillaceae</taxon>
        <taxon>Virgibacillus</taxon>
    </lineage>
</organism>
<comment type="similarity">
    <text evidence="1">Belongs to the LytR/CpsA/Psr (LCP) family.</text>
</comment>
<sequence length="352" mass="39601">MSDKKTPQTRMVRRRKKRKLKKRALFILVPVLVAFFALISYATYLYIKADSVFSESYQDDGREKSELRDKIVDPSEDNVSVLIMGVDASDVRNNKKNSRTDTLMLATLNVKDKSVKLLSIPRDSYVYIPEVGYKTKINHAHAYGGTEATIDTVETLLDIPVDYYAKVNFEAFIDVVDAVDGVTVDVPYEMYEQNSKDQAGAIHLLPGEQELNGEQALAFARTRKQDNDIERGKRQQEVIQAIIKKAVSMNSILKYDDIIEAVGENMTTNMTFDEMKSFIAYGTKGTNLDFETLSLEGHDYQPSGTYYWQLDEVALNGTKQLLKKHLELDGVTSTASDQSTPTTSNSSSSNSY</sequence>
<accession>A0A917HBK6</accession>
<dbReference type="GO" id="GO:0071555">
    <property type="term" value="P:cell wall organization"/>
    <property type="evidence" value="ECO:0007669"/>
    <property type="project" value="UniProtKB-KW"/>
</dbReference>
<feature type="region of interest" description="Disordered" evidence="5">
    <location>
        <begin position="332"/>
        <end position="352"/>
    </location>
</feature>
<dbReference type="AlphaFoldDB" id="A0A917HBK6"/>
<proteinExistence type="inferred from homology"/>
<protein>
    <submittedName>
        <fullName evidence="7">LytR family transcriptional regulator</fullName>
    </submittedName>
</protein>
<keyword evidence="4" id="KW-0472">Membrane</keyword>
<keyword evidence="3" id="KW-0735">Signal-anchor</keyword>
<dbReference type="PANTHER" id="PTHR33392">
    <property type="entry name" value="POLYISOPRENYL-TEICHOIC ACID--PEPTIDOGLYCAN TEICHOIC ACID TRANSFERASE TAGU"/>
    <property type="match status" value="1"/>
</dbReference>
<dbReference type="NCBIfam" id="TIGR00350">
    <property type="entry name" value="lytR_cpsA_psr"/>
    <property type="match status" value="1"/>
</dbReference>